<organism evidence="3 4">
    <name type="scientific">Lithospermum erythrorhizon</name>
    <name type="common">Purple gromwell</name>
    <name type="synonym">Lithospermum officinale var. erythrorhizon</name>
    <dbReference type="NCBI Taxonomy" id="34254"/>
    <lineage>
        <taxon>Eukaryota</taxon>
        <taxon>Viridiplantae</taxon>
        <taxon>Streptophyta</taxon>
        <taxon>Embryophyta</taxon>
        <taxon>Tracheophyta</taxon>
        <taxon>Spermatophyta</taxon>
        <taxon>Magnoliopsida</taxon>
        <taxon>eudicotyledons</taxon>
        <taxon>Gunneridae</taxon>
        <taxon>Pentapetalae</taxon>
        <taxon>asterids</taxon>
        <taxon>lamiids</taxon>
        <taxon>Boraginales</taxon>
        <taxon>Boraginaceae</taxon>
        <taxon>Boraginoideae</taxon>
        <taxon>Lithospermeae</taxon>
        <taxon>Lithospermum</taxon>
    </lineage>
</organism>
<name>A0AAV3R3T7_LITER</name>
<evidence type="ECO:0000256" key="2">
    <source>
        <dbReference type="SAM" id="Phobius"/>
    </source>
</evidence>
<protein>
    <submittedName>
        <fullName evidence="3">Uncharacterized protein</fullName>
    </submittedName>
</protein>
<feature type="transmembrane region" description="Helical" evidence="2">
    <location>
        <begin position="150"/>
        <end position="168"/>
    </location>
</feature>
<dbReference type="Proteomes" id="UP001454036">
    <property type="component" value="Unassembled WGS sequence"/>
</dbReference>
<keyword evidence="2" id="KW-0812">Transmembrane</keyword>
<feature type="region of interest" description="Disordered" evidence="1">
    <location>
        <begin position="16"/>
        <end position="64"/>
    </location>
</feature>
<evidence type="ECO:0000313" key="4">
    <source>
        <dbReference type="Proteomes" id="UP001454036"/>
    </source>
</evidence>
<dbReference type="SUPFAM" id="SSF56219">
    <property type="entry name" value="DNase I-like"/>
    <property type="match status" value="1"/>
</dbReference>
<comment type="caution">
    <text evidence="3">The sequence shown here is derived from an EMBL/GenBank/DDBJ whole genome shotgun (WGS) entry which is preliminary data.</text>
</comment>
<dbReference type="InterPro" id="IPR036691">
    <property type="entry name" value="Endo/exonu/phosph_ase_sf"/>
</dbReference>
<keyword evidence="2" id="KW-0472">Membrane</keyword>
<feature type="compositionally biased region" description="Acidic residues" evidence="1">
    <location>
        <begin position="43"/>
        <end position="52"/>
    </location>
</feature>
<dbReference type="AlphaFoldDB" id="A0AAV3R3T7"/>
<feature type="compositionally biased region" description="Basic and acidic residues" evidence="1">
    <location>
        <begin position="19"/>
        <end position="32"/>
    </location>
</feature>
<accession>A0AAV3R3T7</accession>
<dbReference type="PANTHER" id="PTHR33710">
    <property type="entry name" value="BNAC02G09200D PROTEIN"/>
    <property type="match status" value="1"/>
</dbReference>
<dbReference type="Gene3D" id="3.60.10.10">
    <property type="entry name" value="Endonuclease/exonuclease/phosphatase"/>
    <property type="match status" value="1"/>
</dbReference>
<gene>
    <name evidence="3" type="ORF">LIER_24278</name>
</gene>
<keyword evidence="2" id="KW-1133">Transmembrane helix</keyword>
<dbReference type="PANTHER" id="PTHR33710:SF71">
    <property type="entry name" value="ENDONUCLEASE_EXONUCLEASE_PHOSPHATASE DOMAIN-CONTAINING PROTEIN"/>
    <property type="match status" value="1"/>
</dbReference>
<dbReference type="EMBL" id="BAABME010007012">
    <property type="protein sequence ID" value="GAA0169896.1"/>
    <property type="molecule type" value="Genomic_DNA"/>
</dbReference>
<proteinExistence type="predicted"/>
<evidence type="ECO:0000313" key="3">
    <source>
        <dbReference type="EMBL" id="GAA0169896.1"/>
    </source>
</evidence>
<keyword evidence="4" id="KW-1185">Reference proteome</keyword>
<evidence type="ECO:0000256" key="1">
    <source>
        <dbReference type="SAM" id="MobiDB-lite"/>
    </source>
</evidence>
<sequence length="170" mass="19081">MEGNLVDVVVQNMVGKGGNVDERDKGGNERKASLSPSKVEAAWGDEECDHEDGEGKENKLGRSRKKKLQGGRPWLLIGDFNCVLSVNEAMGSGSSDLLAVQKFRDCVEKVMLEDVAGKGCDFTWFRGATMTKLDRVMVNREWCSKYSRSYVVFEALGYLIIPLWLLWLKR</sequence>
<reference evidence="3 4" key="1">
    <citation type="submission" date="2024-01" db="EMBL/GenBank/DDBJ databases">
        <title>The complete chloroplast genome sequence of Lithospermum erythrorhizon: insights into the phylogenetic relationship among Boraginaceae species and the maternal lineages of purple gromwells.</title>
        <authorList>
            <person name="Okada T."/>
            <person name="Watanabe K."/>
        </authorList>
    </citation>
    <scope>NUCLEOTIDE SEQUENCE [LARGE SCALE GENOMIC DNA]</scope>
</reference>